<protein>
    <recommendedName>
        <fullName evidence="3">SHS2 domain-containing protein</fullName>
    </recommendedName>
</protein>
<sequence>MKLPKFGIKNSPKIKKNKNDSGYVVIDLTSTSVKALSFVPQSDEKLMIKGVSVADSYNDKMRREAIENTVKECLIQSNSNAKEAIVGLGGPNVFGFILIAKIKREDSEKQITEKEMDEIYMKIKNVAEEQAGKRWNAHFANESKFEPLDLVVTAIYIDEKAVSEPVGETGEDLKISVFSSYSEEKYYKWAMNMLGQLKFSSLTVTTTMYSQVKLLSEVDKNFILVDVGKDCTEVSVILGKNIIQSRSFDMGGAYFSDYLADKTGSSFIDSNGKKEAYSLNTLNSDESDKIGDYLYDAGKSWCTAFSVVLSTMTGIKSFPHVIYITGGGANMSLLEELLYEDDWHKSIPFAQEISIKHADYNLLKKHIDDELKILSDLRMFTPASLGLIKLELDEANE</sequence>
<evidence type="ECO:0000313" key="2">
    <source>
        <dbReference type="Proteomes" id="UP000230683"/>
    </source>
</evidence>
<dbReference type="Proteomes" id="UP000230683">
    <property type="component" value="Unassembled WGS sequence"/>
</dbReference>
<evidence type="ECO:0000313" key="1">
    <source>
        <dbReference type="EMBL" id="PJA40398.1"/>
    </source>
</evidence>
<comment type="caution">
    <text evidence="1">The sequence shown here is derived from an EMBL/GenBank/DDBJ whole genome shotgun (WGS) entry which is preliminary data.</text>
</comment>
<dbReference type="Gene3D" id="3.30.420.40">
    <property type="match status" value="2"/>
</dbReference>
<reference evidence="2" key="1">
    <citation type="submission" date="2017-09" db="EMBL/GenBank/DDBJ databases">
        <title>Depth-based differentiation of microbial function through sediment-hosted aquifers and enrichment of novel symbionts in the deep terrestrial subsurface.</title>
        <authorList>
            <person name="Probst A.J."/>
            <person name="Ladd B."/>
            <person name="Jarett J.K."/>
            <person name="Geller-Mcgrath D.E."/>
            <person name="Sieber C.M.K."/>
            <person name="Emerson J.B."/>
            <person name="Anantharaman K."/>
            <person name="Thomas B.C."/>
            <person name="Malmstrom R."/>
            <person name="Stieglmeier M."/>
            <person name="Klingl A."/>
            <person name="Woyke T."/>
            <person name="Ryan C.M."/>
            <person name="Banfield J.F."/>
        </authorList>
    </citation>
    <scope>NUCLEOTIDE SEQUENCE [LARGE SCALE GENOMIC DNA]</scope>
</reference>
<dbReference type="InterPro" id="IPR043129">
    <property type="entry name" value="ATPase_NBD"/>
</dbReference>
<name>A0A2M7X2P2_UNCKA</name>
<gene>
    <name evidence="1" type="ORF">CO178_02275</name>
</gene>
<dbReference type="SUPFAM" id="SSF53067">
    <property type="entry name" value="Actin-like ATPase domain"/>
    <property type="match status" value="1"/>
</dbReference>
<organism evidence="1 2">
    <name type="scientific">candidate division WWE3 bacterium CG_4_9_14_3_um_filter_34_6</name>
    <dbReference type="NCBI Taxonomy" id="1975079"/>
    <lineage>
        <taxon>Bacteria</taxon>
        <taxon>Katanobacteria</taxon>
    </lineage>
</organism>
<proteinExistence type="predicted"/>
<evidence type="ECO:0008006" key="3">
    <source>
        <dbReference type="Google" id="ProtNLM"/>
    </source>
</evidence>
<dbReference type="Gene3D" id="3.30.1490.300">
    <property type="match status" value="1"/>
</dbReference>
<dbReference type="EMBL" id="PFWY01000100">
    <property type="protein sequence ID" value="PJA40398.1"/>
    <property type="molecule type" value="Genomic_DNA"/>
</dbReference>
<dbReference type="AlphaFoldDB" id="A0A2M7X2P2"/>
<accession>A0A2M7X2P2</accession>